<keyword evidence="2" id="KW-1185">Reference proteome</keyword>
<dbReference type="EMBL" id="JBHSIV010000015">
    <property type="protein sequence ID" value="MFC5063671.1"/>
    <property type="molecule type" value="Genomic_DNA"/>
</dbReference>
<evidence type="ECO:0000313" key="2">
    <source>
        <dbReference type="Proteomes" id="UP001595947"/>
    </source>
</evidence>
<name>A0ABV9YSU3_9PSEU</name>
<accession>A0ABV9YSU3</accession>
<sequence length="201" mass="21243">MLRKYCHQDLADVVAQVPTVTPTASYSSQWSRNGANIALFGYRADGAAGDVSLSISCRNGTRAENGKDYRFTGYLRTTLLSLDYRTLVSVGDTIPASLTLLDPPVVRPSPTTAAPYVPPSYDPAEAQAVSGCGDRLADALRRAAAGQATFGQLQTAGGIPEQLPKASFDRALLGTKRLQADGLSRDEATDQAAGPLMVAYC</sequence>
<dbReference type="RefSeq" id="WP_378037017.1">
    <property type="nucleotide sequence ID" value="NZ_JBHSIV010000015.1"/>
</dbReference>
<protein>
    <submittedName>
        <fullName evidence="1">Uncharacterized protein</fullName>
    </submittedName>
</protein>
<organism evidence="1 2">
    <name type="scientific">Actinomycetospora atypica</name>
    <dbReference type="NCBI Taxonomy" id="1290095"/>
    <lineage>
        <taxon>Bacteria</taxon>
        <taxon>Bacillati</taxon>
        <taxon>Actinomycetota</taxon>
        <taxon>Actinomycetes</taxon>
        <taxon>Pseudonocardiales</taxon>
        <taxon>Pseudonocardiaceae</taxon>
        <taxon>Actinomycetospora</taxon>
    </lineage>
</organism>
<dbReference type="Proteomes" id="UP001595947">
    <property type="component" value="Unassembled WGS sequence"/>
</dbReference>
<proteinExistence type="predicted"/>
<evidence type="ECO:0000313" key="1">
    <source>
        <dbReference type="EMBL" id="MFC5063671.1"/>
    </source>
</evidence>
<reference evidence="2" key="1">
    <citation type="journal article" date="2019" name="Int. J. Syst. Evol. Microbiol.">
        <title>The Global Catalogue of Microorganisms (GCM) 10K type strain sequencing project: providing services to taxonomists for standard genome sequencing and annotation.</title>
        <authorList>
            <consortium name="The Broad Institute Genomics Platform"/>
            <consortium name="The Broad Institute Genome Sequencing Center for Infectious Disease"/>
            <person name="Wu L."/>
            <person name="Ma J."/>
        </authorList>
    </citation>
    <scope>NUCLEOTIDE SEQUENCE [LARGE SCALE GENOMIC DNA]</scope>
    <source>
        <strain evidence="2">CGMCC 4.7093</strain>
    </source>
</reference>
<comment type="caution">
    <text evidence="1">The sequence shown here is derived from an EMBL/GenBank/DDBJ whole genome shotgun (WGS) entry which is preliminary data.</text>
</comment>
<gene>
    <name evidence="1" type="ORF">ACFPBZ_15725</name>
</gene>